<dbReference type="PROSITE" id="PS50082">
    <property type="entry name" value="WD_REPEATS_2"/>
    <property type="match status" value="3"/>
</dbReference>
<accession>A0A7S4A4I2</accession>
<dbReference type="Gene3D" id="2.130.10.10">
    <property type="entry name" value="YVTN repeat-like/Quinoprotein amine dehydrogenase"/>
    <property type="match status" value="2"/>
</dbReference>
<evidence type="ECO:0000313" key="5">
    <source>
        <dbReference type="EMBL" id="CAE0703239.1"/>
    </source>
</evidence>
<feature type="repeat" description="WD" evidence="3">
    <location>
        <begin position="11"/>
        <end position="51"/>
    </location>
</feature>
<dbReference type="InterPro" id="IPR020472">
    <property type="entry name" value="WD40_PAC1"/>
</dbReference>
<dbReference type="InterPro" id="IPR015943">
    <property type="entry name" value="WD40/YVTN_repeat-like_dom_sf"/>
</dbReference>
<protein>
    <recommendedName>
        <fullName evidence="8">Anaphase-promoting complex subunit 4 WD40 domain-containing protein</fullName>
    </recommendedName>
</protein>
<evidence type="ECO:0000313" key="7">
    <source>
        <dbReference type="Proteomes" id="UP000789595"/>
    </source>
</evidence>
<dbReference type="SUPFAM" id="SSF50998">
    <property type="entry name" value="Quinoprotein alcohol dehydrogenase-like"/>
    <property type="match status" value="1"/>
</dbReference>
<keyword evidence="1 3" id="KW-0853">WD repeat</keyword>
<dbReference type="EMBL" id="HBIW01021673">
    <property type="protein sequence ID" value="CAE0703239.1"/>
    <property type="molecule type" value="Transcribed_RNA"/>
</dbReference>
<keyword evidence="7" id="KW-1185">Reference proteome</keyword>
<dbReference type="OrthoDB" id="17410at2759"/>
<dbReference type="CDD" id="cd00200">
    <property type="entry name" value="WD40"/>
    <property type="match status" value="1"/>
</dbReference>
<evidence type="ECO:0000256" key="4">
    <source>
        <dbReference type="SAM" id="MobiDB-lite"/>
    </source>
</evidence>
<feature type="compositionally biased region" description="Low complexity" evidence="4">
    <location>
        <begin position="314"/>
        <end position="329"/>
    </location>
</feature>
<evidence type="ECO:0000256" key="1">
    <source>
        <dbReference type="ARBA" id="ARBA00022574"/>
    </source>
</evidence>
<dbReference type="EMBL" id="CAKKNE010000006">
    <property type="protein sequence ID" value="CAH0379152.1"/>
    <property type="molecule type" value="Genomic_DNA"/>
</dbReference>
<proteinExistence type="predicted"/>
<dbReference type="SMART" id="SM00320">
    <property type="entry name" value="WD40"/>
    <property type="match status" value="7"/>
</dbReference>
<name>A0A7S4A4I2_9STRA</name>
<dbReference type="PRINTS" id="PR00320">
    <property type="entry name" value="GPROTEINBRPT"/>
</dbReference>
<dbReference type="PROSITE" id="PS00678">
    <property type="entry name" value="WD_REPEATS_1"/>
    <property type="match status" value="1"/>
</dbReference>
<evidence type="ECO:0000256" key="3">
    <source>
        <dbReference type="PROSITE-ProRule" id="PRU00221"/>
    </source>
</evidence>
<dbReference type="PANTHER" id="PTHR19848:SF8">
    <property type="entry name" value="F-BOX AND WD REPEAT DOMAIN CONTAINING 7"/>
    <property type="match status" value="1"/>
</dbReference>
<dbReference type="InterPro" id="IPR001680">
    <property type="entry name" value="WD40_rpt"/>
</dbReference>
<gene>
    <name evidence="5" type="ORF">PCAL00307_LOCUS18686</name>
    <name evidence="6" type="ORF">PECAL_6P07540</name>
</gene>
<evidence type="ECO:0000313" key="6">
    <source>
        <dbReference type="EMBL" id="CAH0379152.1"/>
    </source>
</evidence>
<dbReference type="InterPro" id="IPR011047">
    <property type="entry name" value="Quinoprotein_ADH-like_sf"/>
</dbReference>
<dbReference type="Proteomes" id="UP000789595">
    <property type="component" value="Unassembled WGS sequence"/>
</dbReference>
<feature type="region of interest" description="Disordered" evidence="4">
    <location>
        <begin position="310"/>
        <end position="358"/>
    </location>
</feature>
<reference evidence="6" key="2">
    <citation type="submission" date="2021-11" db="EMBL/GenBank/DDBJ databases">
        <authorList>
            <consortium name="Genoscope - CEA"/>
            <person name="William W."/>
        </authorList>
    </citation>
    <scope>NUCLEOTIDE SEQUENCE</scope>
</reference>
<dbReference type="Pfam" id="PF00400">
    <property type="entry name" value="WD40"/>
    <property type="match status" value="4"/>
</dbReference>
<feature type="repeat" description="WD" evidence="3">
    <location>
        <begin position="267"/>
        <end position="299"/>
    </location>
</feature>
<sequence length="358" mass="38990">MAMLYSEREIKEAHESGIWSVAWTARDEIITASNDETCAIWDASTGAQKHVLRGCGGGAVSVVSDRTGNTICSSSVDCHVKVWDAASGECRGTINTGKIDGQVDAWTLCSDGDQELVSGSNRGAVNCWDLSTLQKTASHTIVEDDKFVLSVGRHENTIAAATYDGQLCIVDRRSGSVTKFEQDGREDPVRSLCFVRDGHGVLFADDGGTVRYYDRRVDAKPSYIFYVNQSWCMTVRASPDGTHFCTAGADRLVKFWDLNMKNEIARIDGHTDQIWEVAYSPDGSQLASCSDDCRVRFHDKERADIELKRDAEEAAAARQAHQAAPAPAEGLDGADVSSLPPAPPSSFLREAAKWATVE</sequence>
<dbReference type="PANTHER" id="PTHR19848">
    <property type="entry name" value="WD40 REPEAT PROTEIN"/>
    <property type="match status" value="1"/>
</dbReference>
<organism evidence="5">
    <name type="scientific">Pelagomonas calceolata</name>
    <dbReference type="NCBI Taxonomy" id="35677"/>
    <lineage>
        <taxon>Eukaryota</taxon>
        <taxon>Sar</taxon>
        <taxon>Stramenopiles</taxon>
        <taxon>Ochrophyta</taxon>
        <taxon>Pelagophyceae</taxon>
        <taxon>Pelagomonadales</taxon>
        <taxon>Pelagomonadaceae</taxon>
        <taxon>Pelagomonas</taxon>
    </lineage>
</organism>
<feature type="repeat" description="WD" evidence="3">
    <location>
        <begin position="225"/>
        <end position="266"/>
    </location>
</feature>
<dbReference type="AlphaFoldDB" id="A0A7S4A4I2"/>
<dbReference type="InterPro" id="IPR019775">
    <property type="entry name" value="WD40_repeat_CS"/>
</dbReference>
<keyword evidence="2" id="KW-0677">Repeat</keyword>
<evidence type="ECO:0008006" key="8">
    <source>
        <dbReference type="Google" id="ProtNLM"/>
    </source>
</evidence>
<evidence type="ECO:0000256" key="2">
    <source>
        <dbReference type="ARBA" id="ARBA00022737"/>
    </source>
</evidence>
<reference evidence="5" key="1">
    <citation type="submission" date="2021-01" db="EMBL/GenBank/DDBJ databases">
        <authorList>
            <person name="Corre E."/>
            <person name="Pelletier E."/>
            <person name="Niang G."/>
            <person name="Scheremetjew M."/>
            <person name="Finn R."/>
            <person name="Kale V."/>
            <person name="Holt S."/>
            <person name="Cochrane G."/>
            <person name="Meng A."/>
            <person name="Brown T."/>
            <person name="Cohen L."/>
        </authorList>
    </citation>
    <scope>NUCLEOTIDE SEQUENCE</scope>
    <source>
        <strain evidence="5">CCMP1756</strain>
    </source>
</reference>